<evidence type="ECO:0000256" key="4">
    <source>
        <dbReference type="ARBA" id="ARBA00023295"/>
    </source>
</evidence>
<keyword evidence="3" id="KW-0378">Hydrolase</keyword>
<dbReference type="Pfam" id="PF18998">
    <property type="entry name" value="Flg_new_2"/>
    <property type="match status" value="1"/>
</dbReference>
<keyword evidence="8" id="KW-1185">Reference proteome</keyword>
<keyword evidence="2 5" id="KW-0732">Signal</keyword>
<dbReference type="PROSITE" id="PS51762">
    <property type="entry name" value="GH16_2"/>
    <property type="match status" value="1"/>
</dbReference>
<keyword evidence="4" id="KW-0326">Glycosidase</keyword>
<name>A0A238VB92_9FLAO</name>
<accession>A0A238VB92</accession>
<evidence type="ECO:0000313" key="7">
    <source>
        <dbReference type="EMBL" id="SNR30933.1"/>
    </source>
</evidence>
<evidence type="ECO:0000256" key="2">
    <source>
        <dbReference type="ARBA" id="ARBA00022729"/>
    </source>
</evidence>
<dbReference type="Proteomes" id="UP000198384">
    <property type="component" value="Unassembled WGS sequence"/>
</dbReference>
<dbReference type="CDD" id="cd02178">
    <property type="entry name" value="GH16_beta_agarase"/>
    <property type="match status" value="1"/>
</dbReference>
<sequence>MNLRILLLLMSFTMSSCSNEDTPNLFSLKTSVEPINFGVITPSSGEYEQGNVVTIQAKANDGYVFVEWSGDASGNTNPLNIMMSSDKTVVAVFKSEGIEKEWDVYPIPANAGTGKTWELQDFSDDFNYNAPADNKGTEFTNNWTDWYHNAWSGPGLTVWNRNHSMVENGTLKLIATRLDGTNKVSAGAISSNNRIKYPVYIETRAKIMNSVLANGAWLLSPDDTQEIDFMEAYGASFSNSANKDQTWYAERMHLSHHVFIRDPFQDYQPTDAGSWYKTGTTLWRDDFHNYGVYWIDPWNLEYYVDGVLVRTVSGENIIDPNNFTNGTGLSKEMDILFTVEDQDWRSNQGITPTDDELSNLEDHTFTIDWIRIYKPK</sequence>
<feature type="chain" id="PRO_5012240920" evidence="5">
    <location>
        <begin position="21"/>
        <end position="376"/>
    </location>
</feature>
<reference evidence="7 8" key="1">
    <citation type="submission" date="2017-06" db="EMBL/GenBank/DDBJ databases">
        <authorList>
            <person name="Kim H.J."/>
            <person name="Triplett B.A."/>
        </authorList>
    </citation>
    <scope>NUCLEOTIDE SEQUENCE [LARGE SCALE GENOMIC DNA]</scope>
    <source>
        <strain evidence="7 8">DSM 29150</strain>
    </source>
</reference>
<dbReference type="PROSITE" id="PS51257">
    <property type="entry name" value="PROKAR_LIPOPROTEIN"/>
    <property type="match status" value="1"/>
</dbReference>
<feature type="signal peptide" evidence="5">
    <location>
        <begin position="1"/>
        <end position="20"/>
    </location>
</feature>
<evidence type="ECO:0000256" key="3">
    <source>
        <dbReference type="ARBA" id="ARBA00022801"/>
    </source>
</evidence>
<dbReference type="EMBL" id="FZNT01000001">
    <property type="protein sequence ID" value="SNR30933.1"/>
    <property type="molecule type" value="Genomic_DNA"/>
</dbReference>
<dbReference type="GO" id="GO:0005975">
    <property type="term" value="P:carbohydrate metabolic process"/>
    <property type="evidence" value="ECO:0007669"/>
    <property type="project" value="InterPro"/>
</dbReference>
<organism evidence="7 8">
    <name type="scientific">Lutibacter agarilyticus</name>
    <dbReference type="NCBI Taxonomy" id="1109740"/>
    <lineage>
        <taxon>Bacteria</taxon>
        <taxon>Pseudomonadati</taxon>
        <taxon>Bacteroidota</taxon>
        <taxon>Flavobacteriia</taxon>
        <taxon>Flavobacteriales</taxon>
        <taxon>Flavobacteriaceae</taxon>
        <taxon>Lutibacter</taxon>
    </lineage>
</organism>
<dbReference type="InterPro" id="IPR044060">
    <property type="entry name" value="Bacterial_rp_domain"/>
</dbReference>
<proteinExistence type="inferred from homology"/>
<dbReference type="InterPro" id="IPR000757">
    <property type="entry name" value="Beta-glucanase-like"/>
</dbReference>
<feature type="domain" description="GH16" evidence="6">
    <location>
        <begin position="100"/>
        <end position="376"/>
    </location>
</feature>
<dbReference type="InterPro" id="IPR016287">
    <property type="entry name" value="Beta_agarase"/>
</dbReference>
<protein>
    <submittedName>
        <fullName evidence="7">Agarase</fullName>
    </submittedName>
</protein>
<dbReference type="Gene3D" id="2.60.120.200">
    <property type="match status" value="1"/>
</dbReference>
<dbReference type="SUPFAM" id="SSF49899">
    <property type="entry name" value="Concanavalin A-like lectins/glucanases"/>
    <property type="match status" value="1"/>
</dbReference>
<evidence type="ECO:0000256" key="1">
    <source>
        <dbReference type="ARBA" id="ARBA00006865"/>
    </source>
</evidence>
<dbReference type="RefSeq" id="WP_245813375.1">
    <property type="nucleotide sequence ID" value="NZ_FZNT01000001.1"/>
</dbReference>
<gene>
    <name evidence="7" type="ORF">SAMN06265371_10181</name>
</gene>
<comment type="similarity">
    <text evidence="1">Belongs to the glycosyl hydrolase 16 family.</text>
</comment>
<dbReference type="InterPro" id="IPR013320">
    <property type="entry name" value="ConA-like_dom_sf"/>
</dbReference>
<dbReference type="GO" id="GO:0033916">
    <property type="term" value="F:beta-agarase activity"/>
    <property type="evidence" value="ECO:0007669"/>
    <property type="project" value="InterPro"/>
</dbReference>
<evidence type="ECO:0000259" key="6">
    <source>
        <dbReference type="PROSITE" id="PS51762"/>
    </source>
</evidence>
<dbReference type="AlphaFoldDB" id="A0A238VB92"/>
<evidence type="ECO:0000313" key="8">
    <source>
        <dbReference type="Proteomes" id="UP000198384"/>
    </source>
</evidence>
<evidence type="ECO:0000256" key="5">
    <source>
        <dbReference type="SAM" id="SignalP"/>
    </source>
</evidence>